<keyword evidence="2" id="KW-1185">Reference proteome</keyword>
<evidence type="ECO:0000313" key="2">
    <source>
        <dbReference type="Proteomes" id="UP000008068"/>
    </source>
</evidence>
<name>G0ML09_CAEBE</name>
<dbReference type="EMBL" id="GL379799">
    <property type="protein sequence ID" value="EGT34826.1"/>
    <property type="molecule type" value="Genomic_DNA"/>
</dbReference>
<dbReference type="HOGENOM" id="CLU_3320477_0_0_1"/>
<protein>
    <submittedName>
        <fullName evidence="1">Uncharacterized protein</fullName>
    </submittedName>
</protein>
<organism evidence="2">
    <name type="scientific">Caenorhabditis brenneri</name>
    <name type="common">Nematode worm</name>
    <dbReference type="NCBI Taxonomy" id="135651"/>
    <lineage>
        <taxon>Eukaryota</taxon>
        <taxon>Metazoa</taxon>
        <taxon>Ecdysozoa</taxon>
        <taxon>Nematoda</taxon>
        <taxon>Chromadorea</taxon>
        <taxon>Rhabditida</taxon>
        <taxon>Rhabditina</taxon>
        <taxon>Rhabditomorpha</taxon>
        <taxon>Rhabditoidea</taxon>
        <taxon>Rhabditidae</taxon>
        <taxon>Peloderinae</taxon>
        <taxon>Caenorhabditis</taxon>
    </lineage>
</organism>
<sequence>MGLSLYAVFVMQKALGFLLGTFYNQKLFSVEAPAKDKRD</sequence>
<dbReference type="AlphaFoldDB" id="G0ML09"/>
<dbReference type="InParanoid" id="G0ML09"/>
<accession>G0ML09</accession>
<evidence type="ECO:0000313" key="1">
    <source>
        <dbReference type="EMBL" id="EGT34826.1"/>
    </source>
</evidence>
<proteinExistence type="predicted"/>
<reference evidence="2" key="1">
    <citation type="submission" date="2011-07" db="EMBL/GenBank/DDBJ databases">
        <authorList>
            <consortium name="Caenorhabditis brenneri Sequencing and Analysis Consortium"/>
            <person name="Wilson R.K."/>
        </authorList>
    </citation>
    <scope>NUCLEOTIDE SEQUENCE [LARGE SCALE GENOMIC DNA]</scope>
    <source>
        <strain evidence="2">PB2801</strain>
    </source>
</reference>
<gene>
    <name evidence="1" type="ORF">CAEBREN_28909</name>
</gene>
<dbReference type="Proteomes" id="UP000008068">
    <property type="component" value="Unassembled WGS sequence"/>
</dbReference>